<sequence length="278" mass="28999">MTTSRPTLPDSARAEPFPAACPRPGAGAPSSVLHALNEHAKRLEMLLRGLRTASDAGQTGMALARDLAATVERAPDIALAAILLNQIAGLYVVRHCVETAIVVALVWPAPAAAPASLHSVVAAALTMNAGMLDQRGSYQGDTLSGAERDALRRHSLESADLLRAAGVADPAWLACVLMHHENDDGSGYPAGAARAAVPREARLIALADRYCAYVSARNYRRSLLAHEALRKLREDHPGAGDAALVALFEARLGATPPGTLVRLDGGALAVVARRADAA</sequence>
<keyword evidence="3" id="KW-1185">Reference proteome</keyword>
<dbReference type="PANTHER" id="PTHR43155">
    <property type="entry name" value="CYCLIC DI-GMP PHOSPHODIESTERASE PA4108-RELATED"/>
    <property type="match status" value="1"/>
</dbReference>
<dbReference type="AlphaFoldDB" id="A0A2U2HIH5"/>
<evidence type="ECO:0000313" key="2">
    <source>
        <dbReference type="EMBL" id="PWF46599.1"/>
    </source>
</evidence>
<comment type="caution">
    <text evidence="2">The sequence shown here is derived from an EMBL/GenBank/DDBJ whole genome shotgun (WGS) entry which is preliminary data.</text>
</comment>
<protein>
    <submittedName>
        <fullName evidence="2">Metal-dependent phosphohydrolase</fullName>
    </submittedName>
</protein>
<dbReference type="GO" id="GO:0008081">
    <property type="term" value="F:phosphoric diester hydrolase activity"/>
    <property type="evidence" value="ECO:0007669"/>
    <property type="project" value="UniProtKB-ARBA"/>
</dbReference>
<dbReference type="SUPFAM" id="SSF109604">
    <property type="entry name" value="HD-domain/PDEase-like"/>
    <property type="match status" value="1"/>
</dbReference>
<dbReference type="OrthoDB" id="9774747at2"/>
<dbReference type="InterPro" id="IPR003607">
    <property type="entry name" value="HD/PDEase_dom"/>
</dbReference>
<accession>A0A2U2HIH5</accession>
<dbReference type="InterPro" id="IPR037522">
    <property type="entry name" value="HD_GYP_dom"/>
</dbReference>
<feature type="domain" description="HD-GYP" evidence="1">
    <location>
        <begin position="66"/>
        <end position="264"/>
    </location>
</feature>
<dbReference type="Proteomes" id="UP000241421">
    <property type="component" value="Unassembled WGS sequence"/>
</dbReference>
<dbReference type="PANTHER" id="PTHR43155:SF2">
    <property type="entry name" value="CYCLIC DI-GMP PHOSPHODIESTERASE PA4108"/>
    <property type="match status" value="1"/>
</dbReference>
<feature type="non-terminal residue" evidence="2">
    <location>
        <position position="278"/>
    </location>
</feature>
<dbReference type="Gene3D" id="1.10.3210.10">
    <property type="entry name" value="Hypothetical protein af1432"/>
    <property type="match status" value="1"/>
</dbReference>
<dbReference type="CDD" id="cd00077">
    <property type="entry name" value="HDc"/>
    <property type="match status" value="1"/>
</dbReference>
<keyword evidence="2" id="KW-0378">Hydrolase</keyword>
<dbReference type="PROSITE" id="PS51832">
    <property type="entry name" value="HD_GYP"/>
    <property type="match status" value="1"/>
</dbReference>
<dbReference type="Pfam" id="PF13487">
    <property type="entry name" value="HD_5"/>
    <property type="match status" value="1"/>
</dbReference>
<evidence type="ECO:0000259" key="1">
    <source>
        <dbReference type="PROSITE" id="PS51832"/>
    </source>
</evidence>
<reference evidence="2 3" key="1">
    <citation type="submission" date="2018-04" db="EMBL/GenBank/DDBJ databases">
        <title>Massilia violaceinigra sp. nov., a novel purple-pigmented bacterium isolated from Tianshan glacier, Xinjiang, China.</title>
        <authorList>
            <person name="Wang H."/>
        </authorList>
    </citation>
    <scope>NUCLEOTIDE SEQUENCE [LARGE SCALE GENOMIC DNA]</scope>
    <source>
        <strain evidence="2 3">B448-2</strain>
    </source>
</reference>
<gene>
    <name evidence="2" type="ORF">C7C56_016005</name>
</gene>
<organism evidence="2 3">
    <name type="scientific">Massilia glaciei</name>
    <dbReference type="NCBI Taxonomy" id="1524097"/>
    <lineage>
        <taxon>Bacteria</taxon>
        <taxon>Pseudomonadati</taxon>
        <taxon>Pseudomonadota</taxon>
        <taxon>Betaproteobacteria</taxon>
        <taxon>Burkholderiales</taxon>
        <taxon>Oxalobacteraceae</taxon>
        <taxon>Telluria group</taxon>
        <taxon>Massilia</taxon>
    </lineage>
</organism>
<name>A0A2U2HIH5_9BURK</name>
<proteinExistence type="predicted"/>
<dbReference type="RefSeq" id="WP_106758377.1">
    <property type="nucleotide sequence ID" value="NZ_PXWF02000244.1"/>
</dbReference>
<evidence type="ECO:0000313" key="3">
    <source>
        <dbReference type="Proteomes" id="UP000241421"/>
    </source>
</evidence>
<dbReference type="EMBL" id="PXWF02000244">
    <property type="protein sequence ID" value="PWF46599.1"/>
    <property type="molecule type" value="Genomic_DNA"/>
</dbReference>